<dbReference type="Gene3D" id="3.40.50.300">
    <property type="entry name" value="P-loop containing nucleotide triphosphate hydrolases"/>
    <property type="match status" value="1"/>
</dbReference>
<dbReference type="NCBIfam" id="TIGR01664">
    <property type="entry name" value="DNA-3'-Pase"/>
    <property type="match status" value="1"/>
</dbReference>
<dbReference type="GO" id="GO:0003690">
    <property type="term" value="F:double-stranded DNA binding"/>
    <property type="evidence" value="ECO:0007669"/>
    <property type="project" value="TreeGrafter"/>
</dbReference>
<dbReference type="FunFam" id="3.40.50.300:FF:000737">
    <property type="entry name" value="Bifunctional polynucleotide phosphatase/kinase"/>
    <property type="match status" value="1"/>
</dbReference>
<evidence type="ECO:0000256" key="1">
    <source>
        <dbReference type="SAM" id="MobiDB-lite"/>
    </source>
</evidence>
<dbReference type="Pfam" id="PF13671">
    <property type="entry name" value="AAA_33"/>
    <property type="match status" value="1"/>
</dbReference>
<dbReference type="NCBIfam" id="TIGR01662">
    <property type="entry name" value="HAD-SF-IIIA"/>
    <property type="match status" value="1"/>
</dbReference>
<dbReference type="FunFam" id="3.40.50.1000:FF:000078">
    <property type="entry name" value="Bifunctional polynucleotide phosphatase/kinase"/>
    <property type="match status" value="1"/>
</dbReference>
<dbReference type="Proteomes" id="UP000258309">
    <property type="component" value="Unassembled WGS sequence"/>
</dbReference>
<protein>
    <submittedName>
        <fullName evidence="2">Uncharacterized protein</fullName>
    </submittedName>
</protein>
<dbReference type="InterPro" id="IPR036412">
    <property type="entry name" value="HAD-like_sf"/>
</dbReference>
<dbReference type="OrthoDB" id="19045at2759"/>
<dbReference type="STRING" id="5539.A0A3E2HS31"/>
<dbReference type="SUPFAM" id="SSF52540">
    <property type="entry name" value="P-loop containing nucleoside triphosphate hydrolases"/>
    <property type="match status" value="1"/>
</dbReference>
<dbReference type="GO" id="GO:0006281">
    <property type="term" value="P:DNA repair"/>
    <property type="evidence" value="ECO:0007669"/>
    <property type="project" value="TreeGrafter"/>
</dbReference>
<dbReference type="GO" id="GO:0046404">
    <property type="term" value="F:ATP-dependent polydeoxyribonucleotide 5'-hydroxyl-kinase activity"/>
    <property type="evidence" value="ECO:0007669"/>
    <property type="project" value="TreeGrafter"/>
</dbReference>
<dbReference type="InterPro" id="IPR006549">
    <property type="entry name" value="HAD-SF_hydro_IIIA"/>
</dbReference>
<evidence type="ECO:0000313" key="2">
    <source>
        <dbReference type="EMBL" id="RFU36102.1"/>
    </source>
</evidence>
<dbReference type="SUPFAM" id="SSF56784">
    <property type="entry name" value="HAD-like"/>
    <property type="match status" value="1"/>
</dbReference>
<dbReference type="InterPro" id="IPR027417">
    <property type="entry name" value="P-loop_NTPase"/>
</dbReference>
<feature type="non-terminal residue" evidence="2">
    <location>
        <position position="1"/>
    </location>
</feature>
<dbReference type="AlphaFoldDB" id="A0A3E2HS31"/>
<comment type="caution">
    <text evidence="2">The sequence shown here is derived from an EMBL/GenBank/DDBJ whole genome shotgun (WGS) entry which is preliminary data.</text>
</comment>
<dbReference type="Gene3D" id="3.40.50.1000">
    <property type="entry name" value="HAD superfamily/HAD-like"/>
    <property type="match status" value="1"/>
</dbReference>
<sequence>MSKPGGSLKRQITEGSVSPPPLKLASFFTPTSQKPPEKITWEERAPYDDSPATLLVGQYRPSIIPEVHQDLAEKGDKIAAFDFDSTLISTSSGKKHGTDGQDWKWWHPTVPGILRKLYTDGYRVVVVSNQAGISLTADPKLPKAHRARLDSFKTKVSGVLTQLDLPITVYAATAKDIYRKPRTGMWSELLRDYGIAAKDILHEESIFVGDAGGRLAGGGKPKDFSCSDRNFAENVGIKFYTPEEYFLKESPRPFKRTFLPSDYISTASSGDAALSYTKINPKDIVLFVGSPGAGKSTFYWKYLQPLGYTRVNQDILKTREKCLKVTQEYLDEGKSVVVDNTNADSDTRSKWTALAKKNSVPIRCVLFTTKMDVCEHNDVVRALNSEMNPEKRTILPKLAFNGFVSRFQKPVLSEGFQDIQEIGFKRGIFYTTTGSESLRVTPFLPSIGLAISHEIGIGPASSRLALANAEKAV</sequence>
<keyword evidence="3" id="KW-1185">Reference proteome</keyword>
<reference evidence="2 3" key="1">
    <citation type="submission" date="2018-05" db="EMBL/GenBank/DDBJ databases">
        <title>Draft genome sequence of Scytalidium lignicola DSM 105466, a ubiquitous saprotrophic fungus.</title>
        <authorList>
            <person name="Buettner E."/>
            <person name="Gebauer A.M."/>
            <person name="Hofrichter M."/>
            <person name="Liers C."/>
            <person name="Kellner H."/>
        </authorList>
    </citation>
    <scope>NUCLEOTIDE SEQUENCE [LARGE SCALE GENOMIC DNA]</scope>
    <source>
        <strain evidence="2 3">DSM 105466</strain>
    </source>
</reference>
<evidence type="ECO:0000313" key="3">
    <source>
        <dbReference type="Proteomes" id="UP000258309"/>
    </source>
</evidence>
<dbReference type="PANTHER" id="PTHR12083">
    <property type="entry name" value="BIFUNCTIONAL POLYNUCLEOTIDE PHOSPHATASE/KINASE"/>
    <property type="match status" value="1"/>
</dbReference>
<name>A0A3E2HS31_SCYLI</name>
<accession>A0A3E2HS31</accession>
<dbReference type="InterPro" id="IPR006551">
    <property type="entry name" value="Polynucleotide_phosphatase"/>
</dbReference>
<feature type="non-terminal residue" evidence="2">
    <location>
        <position position="473"/>
    </location>
</feature>
<dbReference type="InterPro" id="IPR023214">
    <property type="entry name" value="HAD_sf"/>
</dbReference>
<organism evidence="2 3">
    <name type="scientific">Scytalidium lignicola</name>
    <name type="common">Hyphomycete</name>
    <dbReference type="NCBI Taxonomy" id="5539"/>
    <lineage>
        <taxon>Eukaryota</taxon>
        <taxon>Fungi</taxon>
        <taxon>Dikarya</taxon>
        <taxon>Ascomycota</taxon>
        <taxon>Pezizomycotina</taxon>
        <taxon>Leotiomycetes</taxon>
        <taxon>Leotiomycetes incertae sedis</taxon>
        <taxon>Scytalidium</taxon>
    </lineage>
</organism>
<feature type="region of interest" description="Disordered" evidence="1">
    <location>
        <begin position="1"/>
        <end position="38"/>
    </location>
</feature>
<dbReference type="GO" id="GO:0046403">
    <property type="term" value="F:polynucleotide 3'-phosphatase activity"/>
    <property type="evidence" value="ECO:0007669"/>
    <property type="project" value="TreeGrafter"/>
</dbReference>
<gene>
    <name evidence="2" type="ORF">B7463_g161</name>
</gene>
<dbReference type="Pfam" id="PF08645">
    <property type="entry name" value="PNK3P"/>
    <property type="match status" value="1"/>
</dbReference>
<dbReference type="InterPro" id="IPR013954">
    <property type="entry name" value="PNK3P"/>
</dbReference>
<proteinExistence type="predicted"/>
<dbReference type="OMA" id="SDRMFAA"/>
<dbReference type="PANTHER" id="PTHR12083:SF9">
    <property type="entry name" value="BIFUNCTIONAL POLYNUCLEOTIDE PHOSPHATASE_KINASE"/>
    <property type="match status" value="1"/>
</dbReference>
<dbReference type="EMBL" id="NCSJ02000002">
    <property type="protein sequence ID" value="RFU36102.1"/>
    <property type="molecule type" value="Genomic_DNA"/>
</dbReference>